<dbReference type="EMBL" id="AP025523">
    <property type="protein sequence ID" value="BDE06417.1"/>
    <property type="molecule type" value="Genomic_DNA"/>
</dbReference>
<evidence type="ECO:0000259" key="2">
    <source>
        <dbReference type="PROSITE" id="PS50893"/>
    </source>
</evidence>
<dbReference type="Proteomes" id="UP001317532">
    <property type="component" value="Chromosome"/>
</dbReference>
<proteinExistence type="predicted"/>
<evidence type="ECO:0000313" key="4">
    <source>
        <dbReference type="Proteomes" id="UP001317532"/>
    </source>
</evidence>
<dbReference type="PANTHER" id="PTHR42788:SF13">
    <property type="entry name" value="ALIPHATIC SULFONATES IMPORT ATP-BINDING PROTEIN SSUB"/>
    <property type="match status" value="1"/>
</dbReference>
<dbReference type="InterPro" id="IPR017871">
    <property type="entry name" value="ABC_transporter-like_CS"/>
</dbReference>
<organism evidence="3 4">
    <name type="scientific">Vulcanimicrobium alpinum</name>
    <dbReference type="NCBI Taxonomy" id="3016050"/>
    <lineage>
        <taxon>Bacteria</taxon>
        <taxon>Bacillati</taxon>
        <taxon>Vulcanimicrobiota</taxon>
        <taxon>Vulcanimicrobiia</taxon>
        <taxon>Vulcanimicrobiales</taxon>
        <taxon>Vulcanimicrobiaceae</taxon>
        <taxon>Vulcanimicrobium</taxon>
    </lineage>
</organism>
<keyword evidence="4" id="KW-1185">Reference proteome</keyword>
<evidence type="ECO:0000256" key="1">
    <source>
        <dbReference type="ARBA" id="ARBA00022448"/>
    </source>
</evidence>
<dbReference type="KEGG" id="vab:WPS_16930"/>
<name>A0AAN2CA91_UNVUL</name>
<dbReference type="PROSITE" id="PS00211">
    <property type="entry name" value="ABC_TRANSPORTER_1"/>
    <property type="match status" value="1"/>
</dbReference>
<dbReference type="AlphaFoldDB" id="A0AAN2CA91"/>
<dbReference type="GO" id="GO:0005524">
    <property type="term" value="F:ATP binding"/>
    <property type="evidence" value="ECO:0007669"/>
    <property type="project" value="InterPro"/>
</dbReference>
<feature type="domain" description="ABC transporter" evidence="2">
    <location>
        <begin position="1"/>
        <end position="172"/>
    </location>
</feature>
<protein>
    <recommendedName>
        <fullName evidence="2">ABC transporter domain-containing protein</fullName>
    </recommendedName>
</protein>
<dbReference type="Gene3D" id="3.40.50.300">
    <property type="entry name" value="P-loop containing nucleotide triphosphate hydrolases"/>
    <property type="match status" value="1"/>
</dbReference>
<dbReference type="GO" id="GO:0016887">
    <property type="term" value="F:ATP hydrolysis activity"/>
    <property type="evidence" value="ECO:0007669"/>
    <property type="project" value="InterPro"/>
</dbReference>
<keyword evidence="1" id="KW-0813">Transport</keyword>
<dbReference type="InterPro" id="IPR050166">
    <property type="entry name" value="ABC_transporter_ATP-bind"/>
</dbReference>
<gene>
    <name evidence="3" type="ORF">WPS_16930</name>
</gene>
<accession>A0AAN2CA91</accession>
<dbReference type="InterPro" id="IPR003439">
    <property type="entry name" value="ABC_transporter-like_ATP-bd"/>
</dbReference>
<dbReference type="PANTHER" id="PTHR42788">
    <property type="entry name" value="TAURINE IMPORT ATP-BINDING PROTEIN-RELATED"/>
    <property type="match status" value="1"/>
</dbReference>
<dbReference type="SUPFAM" id="SSF52540">
    <property type="entry name" value="P-loop containing nucleoside triphosphate hydrolases"/>
    <property type="match status" value="1"/>
</dbReference>
<evidence type="ECO:0000313" key="3">
    <source>
        <dbReference type="EMBL" id="BDE06417.1"/>
    </source>
</evidence>
<dbReference type="PROSITE" id="PS50893">
    <property type="entry name" value="ABC_TRANSPORTER_2"/>
    <property type="match status" value="1"/>
</dbReference>
<dbReference type="InterPro" id="IPR027417">
    <property type="entry name" value="P-loop_NTPase"/>
</dbReference>
<reference evidence="3 4" key="1">
    <citation type="journal article" date="2022" name="ISME Commun">
        <title>Vulcanimicrobium alpinus gen. nov. sp. nov., the first cultivated representative of the candidate phylum 'Eremiobacterota', is a metabolically versatile aerobic anoxygenic phototroph.</title>
        <authorList>
            <person name="Yabe S."/>
            <person name="Muto K."/>
            <person name="Abe K."/>
            <person name="Yokota A."/>
            <person name="Staudigel H."/>
            <person name="Tebo B.M."/>
        </authorList>
    </citation>
    <scope>NUCLEOTIDE SEQUENCE [LARGE SCALE GENOMIC DNA]</scope>
    <source>
        <strain evidence="3 4">WC8-2</strain>
    </source>
</reference>
<dbReference type="Pfam" id="PF00005">
    <property type="entry name" value="ABC_tran"/>
    <property type="match status" value="1"/>
</dbReference>
<sequence length="201" mass="22706">MLVRDRPVAGITDSVGFLFQRDALLPWKNVHDNVLFPLQLRGVPGDEARRRVDAWLGRVGLRGFEASYPHQLSGGMRKRVALAQTLVYDPEILLMDEPFSALDVQTRNLMEAELLGLWQGSGKTVIFVTHDLEEAIALSDEVVVMTAGPARVKARYDVPLPRPRDIETVRFDRRFTALYQSMWNDLRDEVLESYARANAAG</sequence>